<dbReference type="GO" id="GO:0016491">
    <property type="term" value="F:oxidoreductase activity"/>
    <property type="evidence" value="ECO:0007669"/>
    <property type="project" value="UniProtKB-KW"/>
</dbReference>
<dbReference type="Pfam" id="PF01565">
    <property type="entry name" value="FAD_binding_4"/>
    <property type="match status" value="1"/>
</dbReference>
<evidence type="ECO:0000259" key="4">
    <source>
        <dbReference type="PROSITE" id="PS51387"/>
    </source>
</evidence>
<reference evidence="5 6" key="1">
    <citation type="submission" date="2018-04" db="EMBL/GenBank/DDBJ databases">
        <title>Genomic Encyclopedia of Archaeal and Bacterial Type Strains, Phase II (KMG-II): from individual species to whole genera.</title>
        <authorList>
            <person name="Goeker M."/>
        </authorList>
    </citation>
    <scope>NUCLEOTIDE SEQUENCE [LARGE SCALE GENOMIC DNA]</scope>
    <source>
        <strain evidence="5 6">DSM 45787</strain>
    </source>
</reference>
<evidence type="ECO:0000256" key="3">
    <source>
        <dbReference type="ARBA" id="ARBA00023002"/>
    </source>
</evidence>
<dbReference type="InterPro" id="IPR016164">
    <property type="entry name" value="FAD-linked_Oxase-like_C"/>
</dbReference>
<dbReference type="RefSeq" id="WP_170109568.1">
    <property type="nucleotide sequence ID" value="NZ_QBKR01000009.1"/>
</dbReference>
<comment type="caution">
    <text evidence="5">The sequence shown here is derived from an EMBL/GenBank/DDBJ whole genome shotgun (WGS) entry which is preliminary data.</text>
</comment>
<dbReference type="InterPro" id="IPR016169">
    <property type="entry name" value="FAD-bd_PCMH_sub2"/>
</dbReference>
<name>A0A2T6BW67_9BACL</name>
<dbReference type="PANTHER" id="PTHR11748">
    <property type="entry name" value="D-LACTATE DEHYDROGENASE"/>
    <property type="match status" value="1"/>
</dbReference>
<proteinExistence type="predicted"/>
<dbReference type="AlphaFoldDB" id="A0A2T6BW67"/>
<keyword evidence="3" id="KW-0560">Oxidoreductase</keyword>
<dbReference type="SUPFAM" id="SSF56176">
    <property type="entry name" value="FAD-binding/transporter-associated domain-like"/>
    <property type="match status" value="1"/>
</dbReference>
<organism evidence="5 6">
    <name type="scientific">Melghirimyces profundicolus</name>
    <dbReference type="NCBI Taxonomy" id="1242148"/>
    <lineage>
        <taxon>Bacteria</taxon>
        <taxon>Bacillati</taxon>
        <taxon>Bacillota</taxon>
        <taxon>Bacilli</taxon>
        <taxon>Bacillales</taxon>
        <taxon>Thermoactinomycetaceae</taxon>
        <taxon>Melghirimyces</taxon>
    </lineage>
</organism>
<dbReference type="PROSITE" id="PS51387">
    <property type="entry name" value="FAD_PCMH"/>
    <property type="match status" value="1"/>
</dbReference>
<evidence type="ECO:0000313" key="5">
    <source>
        <dbReference type="EMBL" id="PTX60324.1"/>
    </source>
</evidence>
<keyword evidence="2" id="KW-0274">FAD</keyword>
<feature type="domain" description="FAD-binding PCMH-type" evidence="4">
    <location>
        <begin position="23"/>
        <end position="203"/>
    </location>
</feature>
<dbReference type="InterPro" id="IPR036318">
    <property type="entry name" value="FAD-bd_PCMH-like_sf"/>
</dbReference>
<dbReference type="InterPro" id="IPR006094">
    <property type="entry name" value="Oxid_FAD_bind_N"/>
</dbReference>
<keyword evidence="6" id="KW-1185">Reference proteome</keyword>
<protein>
    <submittedName>
        <fullName evidence="5">Glycolate oxidase FAD binding subunit</fullName>
    </submittedName>
</protein>
<dbReference type="EMBL" id="QBKR01000009">
    <property type="protein sequence ID" value="PTX60324.1"/>
    <property type="molecule type" value="Genomic_DNA"/>
</dbReference>
<evidence type="ECO:0000256" key="2">
    <source>
        <dbReference type="ARBA" id="ARBA00022827"/>
    </source>
</evidence>
<dbReference type="Gene3D" id="3.30.465.10">
    <property type="match status" value="1"/>
</dbReference>
<dbReference type="Proteomes" id="UP000244240">
    <property type="component" value="Unassembled WGS sequence"/>
</dbReference>
<accession>A0A2T6BW67</accession>
<dbReference type="InterPro" id="IPR016166">
    <property type="entry name" value="FAD-bd_PCMH"/>
</dbReference>
<dbReference type="SUPFAM" id="SSF55103">
    <property type="entry name" value="FAD-linked oxidases, C-terminal domain"/>
    <property type="match status" value="1"/>
</dbReference>
<dbReference type="PANTHER" id="PTHR11748:SF103">
    <property type="entry name" value="GLYCOLATE OXIDASE SUBUNIT GLCE"/>
    <property type="match status" value="1"/>
</dbReference>
<evidence type="ECO:0000256" key="1">
    <source>
        <dbReference type="ARBA" id="ARBA00022630"/>
    </source>
</evidence>
<evidence type="ECO:0000313" key="6">
    <source>
        <dbReference type="Proteomes" id="UP000244240"/>
    </source>
</evidence>
<sequence>MTAMALNDLLPAERISRSESSNPLGNSGDWIAQPRTENEIADLLRHADEKGWKVTVTGGGSKRGYGGLRERYDMMLSLADLRGVVEHRRGDMTVTVRAGTPIRELADHLAEHGQRLPCDPRWPGTATIGGVVAANETGPRRLAFGAPRDFVLGLRVICPDGRILRTGGKVVKNVAGYDMNKLFVGSMGTLGVMSEITVKLRPLPPDQCLMYLTFPEGSEADIEPFLRLLRSSTLEPFALEVLNPVLAEKTAGVNRYTLAVAFEDRSEAVDDQVKWVRDHLPEGIGMEMRRGEEALRCWEAWAELGPRGPEVPDTDSPAAAAKIGLRSTETVSFIREATEKASDRGLEVFAHGGAGHGIARIWLRGTREAVLPYLAELRSVVEERRGFLVADHLPFEWRKRLDVWGNRTIPFGLMKRIKDSCDPNRTLNDQRFVGGI</sequence>
<gene>
    <name evidence="5" type="ORF">C8P63_10989</name>
</gene>
<dbReference type="GO" id="GO:0071949">
    <property type="term" value="F:FAD binding"/>
    <property type="evidence" value="ECO:0007669"/>
    <property type="project" value="InterPro"/>
</dbReference>
<keyword evidence="1" id="KW-0285">Flavoprotein</keyword>